<dbReference type="AlphaFoldDB" id="A0A8T2V9Q6"/>
<dbReference type="PROSITE" id="PS50011">
    <property type="entry name" value="PROTEIN_KINASE_DOM"/>
    <property type="match status" value="1"/>
</dbReference>
<dbReference type="InterPro" id="IPR000719">
    <property type="entry name" value="Prot_kinase_dom"/>
</dbReference>
<dbReference type="GO" id="GO:0004672">
    <property type="term" value="F:protein kinase activity"/>
    <property type="evidence" value="ECO:0007669"/>
    <property type="project" value="InterPro"/>
</dbReference>
<keyword evidence="4" id="KW-0732">Signal</keyword>
<evidence type="ECO:0000256" key="8">
    <source>
        <dbReference type="SAM" id="Phobius"/>
    </source>
</evidence>
<dbReference type="InterPro" id="IPR011009">
    <property type="entry name" value="Kinase-like_dom_sf"/>
</dbReference>
<evidence type="ECO:0000313" key="10">
    <source>
        <dbReference type="EMBL" id="KAH7442425.1"/>
    </source>
</evidence>
<dbReference type="GO" id="GO:0016020">
    <property type="term" value="C:membrane"/>
    <property type="evidence" value="ECO:0007669"/>
    <property type="project" value="UniProtKB-SubCell"/>
</dbReference>
<evidence type="ECO:0000256" key="5">
    <source>
        <dbReference type="ARBA" id="ARBA00022737"/>
    </source>
</evidence>
<dbReference type="PRINTS" id="PR00019">
    <property type="entry name" value="LEURICHRPT"/>
</dbReference>
<dbReference type="SUPFAM" id="SSF52058">
    <property type="entry name" value="L domain-like"/>
    <property type="match status" value="2"/>
</dbReference>
<protein>
    <recommendedName>
        <fullName evidence="9">Protein kinase domain-containing protein</fullName>
    </recommendedName>
</protein>
<reference evidence="10" key="1">
    <citation type="submission" date="2021-08" db="EMBL/GenBank/DDBJ databases">
        <title>WGS assembly of Ceratopteris richardii.</title>
        <authorList>
            <person name="Marchant D.B."/>
            <person name="Chen G."/>
            <person name="Jenkins J."/>
            <person name="Shu S."/>
            <person name="Leebens-Mack J."/>
            <person name="Grimwood J."/>
            <person name="Schmutz J."/>
            <person name="Soltis P."/>
            <person name="Soltis D."/>
            <person name="Chen Z.-H."/>
        </authorList>
    </citation>
    <scope>NUCLEOTIDE SEQUENCE</scope>
    <source>
        <strain evidence="10">Whitten #5841</strain>
        <tissue evidence="10">Leaf</tissue>
    </source>
</reference>
<sequence length="924" mass="100321">MGDVCAMRARKWIMGISPVTPVGKLLCVFTIFSLAEQYVHGSDQAVQARALREFLQNVLPSSSSSSVNFSSPPCSWENIRCENGVVTGLFLEGLGLRGHIPKETLGTLTSLTHLSLSNNSLQSPIPSDLWSLTDLSYLSLSSNSFREELPGIGLSNLVKLQRLDLWSNGFHGPLAFQIGQLKNLRYLNLSYNSITGTIPAAIFDIPSLMVVDISSNGLHGSLPSQLTSLPSLHFLNLSGNSLSGGLPDGISTMTGLTTLDLSNNSFNGSLTSLNASSLEQVILSFNLFTGPVPILKSSKVVRLNSNLLYGRLYSVFGPDLIELDLRLNVLSGEISDLMNDTSSNFKYLDVSANNFSGSLSSVDFAALKDLSYLDLSSNHVEGNIPNEIVKASKLEYIDLSNNNLSGTLPEFLMMLTSLSHLDLSRNSLSGNVSQLEHMSSLKYLNLSFNQHLGCNSGLVRDFGMDAFTGLMDCNPAAVNVDVPSAGYQSKSTLTRGIIVGVVVGCALAIMIISAIIAAIIVHKRRVRWPPHSTLTLKQRASVFKDESRFMSGPFSFDSNSGPWVANVKNPSSVAVVMFEKPLLNLTFADLLRATNNFNRETQVSQGGLGPVYSAVLPGDLHVSIKVLIEGRALTNEVAAAEFASLAKIKHPNIVPLLGYCIVGEERLVIYEFMKNGGLHRWLLGSPDRYQGLQQNNHLYFDFSTDLISRLNVEQLPETVSLSWPVRHKIALGLARALAFLHHGQSVKIVHRDVKASNVMLDEELEPHLANTGLAGLLAGSDDPLFASGSPGYAPPEYGQTGGKVSTMGDVFSYGVILLELVTGKKPIGDSYEDEDGIDMGPEYFGRPAINDLVGWIRMLMHEKRSSSILRALDVRACEDTISQGQMLEVLRIGYLCTAELPSKRPTIQQVVGLLKDMAPNMTSP</sequence>
<organism evidence="10 11">
    <name type="scientific">Ceratopteris richardii</name>
    <name type="common">Triangle waterfern</name>
    <dbReference type="NCBI Taxonomy" id="49495"/>
    <lineage>
        <taxon>Eukaryota</taxon>
        <taxon>Viridiplantae</taxon>
        <taxon>Streptophyta</taxon>
        <taxon>Embryophyta</taxon>
        <taxon>Tracheophyta</taxon>
        <taxon>Polypodiopsida</taxon>
        <taxon>Polypodiidae</taxon>
        <taxon>Polypodiales</taxon>
        <taxon>Pteridineae</taxon>
        <taxon>Pteridaceae</taxon>
        <taxon>Parkerioideae</taxon>
        <taxon>Ceratopteris</taxon>
    </lineage>
</organism>
<comment type="caution">
    <text evidence="10">The sequence shown here is derived from an EMBL/GenBank/DDBJ whole genome shotgun (WGS) entry which is preliminary data.</text>
</comment>
<dbReference type="Gene3D" id="3.80.10.10">
    <property type="entry name" value="Ribonuclease Inhibitor"/>
    <property type="match status" value="3"/>
</dbReference>
<dbReference type="InterPro" id="IPR008271">
    <property type="entry name" value="Ser/Thr_kinase_AS"/>
</dbReference>
<dbReference type="Proteomes" id="UP000825935">
    <property type="component" value="Chromosome 3"/>
</dbReference>
<dbReference type="EMBL" id="CM035408">
    <property type="protein sequence ID" value="KAH7442425.1"/>
    <property type="molecule type" value="Genomic_DNA"/>
</dbReference>
<keyword evidence="3 8" id="KW-0812">Transmembrane</keyword>
<evidence type="ECO:0000256" key="3">
    <source>
        <dbReference type="ARBA" id="ARBA00022692"/>
    </source>
</evidence>
<dbReference type="Pfam" id="PF13855">
    <property type="entry name" value="LRR_8"/>
    <property type="match status" value="3"/>
</dbReference>
<proteinExistence type="predicted"/>
<dbReference type="SMART" id="SM00369">
    <property type="entry name" value="LRR_TYP"/>
    <property type="match status" value="5"/>
</dbReference>
<evidence type="ECO:0000313" key="11">
    <source>
        <dbReference type="Proteomes" id="UP000825935"/>
    </source>
</evidence>
<dbReference type="FunFam" id="3.30.200.20:FF:000466">
    <property type="entry name" value="Putative LRR receptor-like serine/threonine-protein kinase"/>
    <property type="match status" value="1"/>
</dbReference>
<dbReference type="Pfam" id="PF07714">
    <property type="entry name" value="PK_Tyr_Ser-Thr"/>
    <property type="match status" value="1"/>
</dbReference>
<evidence type="ECO:0000256" key="1">
    <source>
        <dbReference type="ARBA" id="ARBA00004370"/>
    </source>
</evidence>
<dbReference type="PANTHER" id="PTHR48006:SF20">
    <property type="entry name" value="OS08G0276400 PROTEIN"/>
    <property type="match status" value="1"/>
</dbReference>
<dbReference type="EMBL" id="CM035408">
    <property type="protein sequence ID" value="KAH7442424.1"/>
    <property type="molecule type" value="Genomic_DNA"/>
</dbReference>
<gene>
    <name evidence="10" type="ORF">KP509_03G088000</name>
</gene>
<dbReference type="SUPFAM" id="SSF56112">
    <property type="entry name" value="Protein kinase-like (PK-like)"/>
    <property type="match status" value="1"/>
</dbReference>
<feature type="domain" description="Protein kinase" evidence="9">
    <location>
        <begin position="597"/>
        <end position="921"/>
    </location>
</feature>
<keyword evidence="6 8" id="KW-1133">Transmembrane helix</keyword>
<dbReference type="GO" id="GO:0005524">
    <property type="term" value="F:ATP binding"/>
    <property type="evidence" value="ECO:0007669"/>
    <property type="project" value="InterPro"/>
</dbReference>
<evidence type="ECO:0000256" key="7">
    <source>
        <dbReference type="ARBA" id="ARBA00023136"/>
    </source>
</evidence>
<dbReference type="SMART" id="SM00220">
    <property type="entry name" value="S_TKc"/>
    <property type="match status" value="1"/>
</dbReference>
<dbReference type="Gene3D" id="1.10.510.10">
    <property type="entry name" value="Transferase(Phosphotransferase) domain 1"/>
    <property type="match status" value="1"/>
</dbReference>
<comment type="subcellular location">
    <subcellularLocation>
        <location evidence="1">Membrane</location>
    </subcellularLocation>
</comment>
<dbReference type="FunFam" id="3.80.10.10:FF:000400">
    <property type="entry name" value="Nuclear pore complex protein NUP107"/>
    <property type="match status" value="1"/>
</dbReference>
<dbReference type="InterPro" id="IPR032675">
    <property type="entry name" value="LRR_dom_sf"/>
</dbReference>
<evidence type="ECO:0000256" key="6">
    <source>
        <dbReference type="ARBA" id="ARBA00022989"/>
    </source>
</evidence>
<evidence type="ECO:0000256" key="2">
    <source>
        <dbReference type="ARBA" id="ARBA00022614"/>
    </source>
</evidence>
<keyword evidence="5" id="KW-0677">Repeat</keyword>
<dbReference type="Pfam" id="PF00560">
    <property type="entry name" value="LRR_1"/>
    <property type="match status" value="3"/>
</dbReference>
<dbReference type="OMA" id="TLCASEI"/>
<accession>A0A8T2V9Q6</accession>
<dbReference type="PANTHER" id="PTHR48006">
    <property type="entry name" value="LEUCINE-RICH REPEAT-CONTAINING PROTEIN DDB_G0281931-RELATED"/>
    <property type="match status" value="1"/>
</dbReference>
<dbReference type="InterPro" id="IPR001611">
    <property type="entry name" value="Leu-rich_rpt"/>
</dbReference>
<keyword evidence="7 8" id="KW-0472">Membrane</keyword>
<dbReference type="FunFam" id="3.80.10.10:FF:000383">
    <property type="entry name" value="Leucine-rich repeat receptor protein kinase EMS1"/>
    <property type="match status" value="2"/>
</dbReference>
<dbReference type="InterPro" id="IPR051824">
    <property type="entry name" value="LRR_Rcpt-Like_S/T_Kinase"/>
</dbReference>
<dbReference type="OrthoDB" id="1394818at2759"/>
<name>A0A8T2V9Q6_CERRI</name>
<keyword evidence="2" id="KW-0433">Leucine-rich repeat</keyword>
<keyword evidence="11" id="KW-1185">Reference proteome</keyword>
<feature type="transmembrane region" description="Helical" evidence="8">
    <location>
        <begin position="497"/>
        <end position="521"/>
    </location>
</feature>
<dbReference type="InterPro" id="IPR001245">
    <property type="entry name" value="Ser-Thr/Tyr_kinase_cat_dom"/>
</dbReference>
<evidence type="ECO:0000259" key="9">
    <source>
        <dbReference type="PROSITE" id="PS50011"/>
    </source>
</evidence>
<dbReference type="EMBL" id="CM035408">
    <property type="protein sequence ID" value="KAH7442426.1"/>
    <property type="molecule type" value="Genomic_DNA"/>
</dbReference>
<dbReference type="InterPro" id="IPR003591">
    <property type="entry name" value="Leu-rich_rpt_typical-subtyp"/>
</dbReference>
<evidence type="ECO:0000256" key="4">
    <source>
        <dbReference type="ARBA" id="ARBA00022729"/>
    </source>
</evidence>
<dbReference type="PROSITE" id="PS00108">
    <property type="entry name" value="PROTEIN_KINASE_ST"/>
    <property type="match status" value="1"/>
</dbReference>
<dbReference type="Gene3D" id="3.30.200.20">
    <property type="entry name" value="Phosphorylase Kinase, domain 1"/>
    <property type="match status" value="1"/>
</dbReference>